<protein>
    <submittedName>
        <fullName evidence="3">Metallo peptidase M24</fullName>
    </submittedName>
</protein>
<dbReference type="InterPro" id="IPR029149">
    <property type="entry name" value="Creatin/AminoP/Spt16_N"/>
</dbReference>
<keyword evidence="1" id="KW-0812">Transmembrane</keyword>
<feature type="transmembrane region" description="Helical" evidence="1">
    <location>
        <begin position="21"/>
        <end position="39"/>
    </location>
</feature>
<proteinExistence type="predicted"/>
<accession>W4KIR1</accession>
<evidence type="ECO:0000256" key="1">
    <source>
        <dbReference type="SAM" id="Phobius"/>
    </source>
</evidence>
<dbReference type="Gene3D" id="3.40.350.10">
    <property type="entry name" value="Creatinase/prolidase N-terminal domain"/>
    <property type="match status" value="1"/>
</dbReference>
<dbReference type="InParanoid" id="W4KIR1"/>
<evidence type="ECO:0000259" key="2">
    <source>
        <dbReference type="Pfam" id="PF00557"/>
    </source>
</evidence>
<dbReference type="GeneID" id="20667491"/>
<sequence length="448" mass="49194">MEKSIHILVEPPFPRIPNRRFVVVAWLITVITFVIYGTIRTGADWKFFGSRGSDVLISHCRSVVPISVSEFHQRQQTLAETLYDLNASAYIVEPSASSLYYANISSSSWHLSERPLLFIISPRLSEDGTIRAESSILTPVFEATRAKQLPVAATNVSYPEWPEDVSPYQVAVRTLSAGSKIFVDGSVRHFIVDGLQSATSRDQVLIAPVEIRQLRERKSAAELEIMKCANEVTLLAIRAVRDKLRVGIRESEARSLMDNTLATAGLKDTFSLVLFGENAALPHGSGTDRELGEGDFALIDCGGSLHGYQSDVTRTFLLRNSAPSTDNLALWYIVRAAQSRALRAAHAGGLTGDVDEAAREVIDAAGYAKHFTHRLGHGIGLETHESPYLRGASNDIIQVGHTFSDEPGIYIEGQVGIRLEDCFYINENGKPVYLTERVGGQAVSPWAP</sequence>
<dbReference type="SUPFAM" id="SSF55920">
    <property type="entry name" value="Creatinase/aminopeptidase"/>
    <property type="match status" value="1"/>
</dbReference>
<dbReference type="AlphaFoldDB" id="W4KIR1"/>
<evidence type="ECO:0000313" key="4">
    <source>
        <dbReference type="Proteomes" id="UP000030671"/>
    </source>
</evidence>
<dbReference type="Pfam" id="PF00557">
    <property type="entry name" value="Peptidase_M24"/>
    <property type="match status" value="1"/>
</dbReference>
<dbReference type="PANTHER" id="PTHR46112:SF2">
    <property type="entry name" value="XAA-PRO AMINOPEPTIDASE P-RELATED"/>
    <property type="match status" value="1"/>
</dbReference>
<reference evidence="3 4" key="1">
    <citation type="journal article" date="2012" name="New Phytol.">
        <title>Insight into trade-off between wood decay and parasitism from the genome of a fungal forest pathogen.</title>
        <authorList>
            <person name="Olson A."/>
            <person name="Aerts A."/>
            <person name="Asiegbu F."/>
            <person name="Belbahri L."/>
            <person name="Bouzid O."/>
            <person name="Broberg A."/>
            <person name="Canback B."/>
            <person name="Coutinho P.M."/>
            <person name="Cullen D."/>
            <person name="Dalman K."/>
            <person name="Deflorio G."/>
            <person name="van Diepen L.T."/>
            <person name="Dunand C."/>
            <person name="Duplessis S."/>
            <person name="Durling M."/>
            <person name="Gonthier P."/>
            <person name="Grimwood J."/>
            <person name="Fossdal C.G."/>
            <person name="Hansson D."/>
            <person name="Henrissat B."/>
            <person name="Hietala A."/>
            <person name="Himmelstrand K."/>
            <person name="Hoffmeister D."/>
            <person name="Hogberg N."/>
            <person name="James T.Y."/>
            <person name="Karlsson M."/>
            <person name="Kohler A."/>
            <person name="Kues U."/>
            <person name="Lee Y.H."/>
            <person name="Lin Y.C."/>
            <person name="Lind M."/>
            <person name="Lindquist E."/>
            <person name="Lombard V."/>
            <person name="Lucas S."/>
            <person name="Lunden K."/>
            <person name="Morin E."/>
            <person name="Murat C."/>
            <person name="Park J."/>
            <person name="Raffaello T."/>
            <person name="Rouze P."/>
            <person name="Salamov A."/>
            <person name="Schmutz J."/>
            <person name="Solheim H."/>
            <person name="Stahlberg J."/>
            <person name="Velez H."/>
            <person name="de Vries R.P."/>
            <person name="Wiebenga A."/>
            <person name="Woodward S."/>
            <person name="Yakovlev I."/>
            <person name="Garbelotto M."/>
            <person name="Martin F."/>
            <person name="Grigoriev I.V."/>
            <person name="Stenlid J."/>
        </authorList>
    </citation>
    <scope>NUCLEOTIDE SEQUENCE [LARGE SCALE GENOMIC DNA]</scope>
    <source>
        <strain evidence="3 4">TC 32-1</strain>
    </source>
</reference>
<dbReference type="HOGENOM" id="CLU_017266_2_1_1"/>
<dbReference type="Proteomes" id="UP000030671">
    <property type="component" value="Unassembled WGS sequence"/>
</dbReference>
<feature type="domain" description="Peptidase M24" evidence="2">
    <location>
        <begin position="224"/>
        <end position="427"/>
    </location>
</feature>
<keyword evidence="1" id="KW-0472">Membrane</keyword>
<dbReference type="EMBL" id="KI925455">
    <property type="protein sequence ID" value="ETW85737.1"/>
    <property type="molecule type" value="Genomic_DNA"/>
</dbReference>
<name>W4KIR1_HETIT</name>
<dbReference type="InterPro" id="IPR050659">
    <property type="entry name" value="Peptidase_M24B"/>
</dbReference>
<dbReference type="eggNOG" id="KOG2413">
    <property type="taxonomic scope" value="Eukaryota"/>
</dbReference>
<dbReference type="OrthoDB" id="9995434at2759"/>
<dbReference type="InterPro" id="IPR000994">
    <property type="entry name" value="Pept_M24"/>
</dbReference>
<evidence type="ECO:0000313" key="3">
    <source>
        <dbReference type="EMBL" id="ETW85737.1"/>
    </source>
</evidence>
<dbReference type="RefSeq" id="XP_009542567.1">
    <property type="nucleotide sequence ID" value="XM_009544272.1"/>
</dbReference>
<keyword evidence="4" id="KW-1185">Reference proteome</keyword>
<dbReference type="InterPro" id="IPR036005">
    <property type="entry name" value="Creatinase/aminopeptidase-like"/>
</dbReference>
<dbReference type="PANTHER" id="PTHR46112">
    <property type="entry name" value="AMINOPEPTIDASE"/>
    <property type="match status" value="1"/>
</dbReference>
<dbReference type="KEGG" id="hir:HETIRDRAFT_154407"/>
<organism evidence="3 4">
    <name type="scientific">Heterobasidion irregulare (strain TC 32-1)</name>
    <dbReference type="NCBI Taxonomy" id="747525"/>
    <lineage>
        <taxon>Eukaryota</taxon>
        <taxon>Fungi</taxon>
        <taxon>Dikarya</taxon>
        <taxon>Basidiomycota</taxon>
        <taxon>Agaricomycotina</taxon>
        <taxon>Agaricomycetes</taxon>
        <taxon>Russulales</taxon>
        <taxon>Bondarzewiaceae</taxon>
        <taxon>Heterobasidion</taxon>
        <taxon>Heterobasidion annosum species complex</taxon>
    </lineage>
</organism>
<dbReference type="STRING" id="747525.W4KIR1"/>
<dbReference type="Gene3D" id="3.90.230.10">
    <property type="entry name" value="Creatinase/methionine aminopeptidase superfamily"/>
    <property type="match status" value="1"/>
</dbReference>
<gene>
    <name evidence="3" type="ORF">HETIRDRAFT_154407</name>
</gene>
<keyword evidence="1" id="KW-1133">Transmembrane helix</keyword>